<evidence type="ECO:0000256" key="9">
    <source>
        <dbReference type="SAM" id="Phobius"/>
    </source>
</evidence>
<feature type="transmembrane region" description="Helical" evidence="9">
    <location>
        <begin position="196"/>
        <end position="215"/>
    </location>
</feature>
<keyword evidence="8 9" id="KW-0472">Membrane</keyword>
<comment type="similarity">
    <text evidence="2">Belongs to the oligopeptide OPT transporter family.</text>
</comment>
<dbReference type="GO" id="GO:0005886">
    <property type="term" value="C:plasma membrane"/>
    <property type="evidence" value="ECO:0007669"/>
    <property type="project" value="EnsemblFungi"/>
</dbReference>
<feature type="transmembrane region" description="Helical" evidence="9">
    <location>
        <begin position="715"/>
        <end position="740"/>
    </location>
</feature>
<feature type="transmembrane region" description="Helical" evidence="9">
    <location>
        <begin position="461"/>
        <end position="481"/>
    </location>
</feature>
<organism evidence="10 11">
    <name type="scientific">Hyphopichia burtonii NRRL Y-1933</name>
    <dbReference type="NCBI Taxonomy" id="984485"/>
    <lineage>
        <taxon>Eukaryota</taxon>
        <taxon>Fungi</taxon>
        <taxon>Dikarya</taxon>
        <taxon>Ascomycota</taxon>
        <taxon>Saccharomycotina</taxon>
        <taxon>Pichiomycetes</taxon>
        <taxon>Debaryomycetaceae</taxon>
        <taxon>Hyphopichia</taxon>
    </lineage>
</organism>
<dbReference type="Proteomes" id="UP000095085">
    <property type="component" value="Unassembled WGS sequence"/>
</dbReference>
<evidence type="ECO:0000256" key="2">
    <source>
        <dbReference type="ARBA" id="ARBA00008807"/>
    </source>
</evidence>
<dbReference type="PANTHER" id="PTHR22601">
    <property type="entry name" value="ISP4 LIKE PROTEIN"/>
    <property type="match status" value="1"/>
</dbReference>
<evidence type="ECO:0000256" key="4">
    <source>
        <dbReference type="ARBA" id="ARBA00022692"/>
    </source>
</evidence>
<dbReference type="NCBIfam" id="TIGR00728">
    <property type="entry name" value="OPT_sfam"/>
    <property type="match status" value="1"/>
</dbReference>
<evidence type="ECO:0000313" key="10">
    <source>
        <dbReference type="EMBL" id="ODV70281.1"/>
    </source>
</evidence>
<sequence>MEKIRDLVFKDSPATDDHFETKTEFGASDVQALNLSISKSNEFDPITTNGALDEVIADDGYAAVHVEDDSPYPEVRSAVPSTDDPSLPQNTIRMVVIGFILTTIGSGMNLLFSLHSPSLTISTYVTSILAYPIGRAWEKIVPNWTVFGLPLNPGPFNLKEHAIVTIMGSVSFGGGTAYATDILLAQNQFYKSDFGIGYSLCMILSTQLIGLSMGGLARKFLVEPSSAIWPANLVTSTFLTNMHINENHPANGWRISRLKFFSVVFICSFIWYFFPGYIFQFFSYLCWCVYIKPSNIVVNQIFGASTGLGLLQPTLDWNQVSGYIGSPLIPNATVMWTVLASIVIIFWIITPILYYKNVWYSRSFPISSSDSYDRFGQDYDVSKIVNVDTLTFDKTAYREYSPLFLSTTFAISYGLSFASTTATIVHTILFHGKDIVRQFKSEEKPDVHLRLVRKSYREVPWWWYFILFLISFALSIATIRAWPTEMPVWGLIVALIIAGVFLLPVGIIYSQTNIAVGLNVISELIVGYMIPGKPLCMMLFKTFLYITNNQAVLFAQDMKLGQYMHISPVTTFVAQALATVWSCFVQLGVLRWAYGAIDNLCDQHQASGYTCPNGRVFFNALIIWGVIGPKLSYSAGQIYHNLTYFFLIGAVLPVIIWAIRKKYSKFPLINTPVFWSATGYIPPANCFNYFNYSLVGLIFGFFIKKRYFAWWSKYNYSLSAGLDIGLAWLMLMIFLCLNLTNAKFPTWWGNSVIETPDYLGTAISDPIPSGGSVGPSLW</sequence>
<dbReference type="GO" id="GO:0015031">
    <property type="term" value="P:protein transport"/>
    <property type="evidence" value="ECO:0007669"/>
    <property type="project" value="UniProtKB-KW"/>
</dbReference>
<dbReference type="GO" id="GO:0005794">
    <property type="term" value="C:Golgi apparatus"/>
    <property type="evidence" value="ECO:0007669"/>
    <property type="project" value="EnsemblFungi"/>
</dbReference>
<accession>A0A1E4RST9</accession>
<dbReference type="InterPro" id="IPR004813">
    <property type="entry name" value="OPT"/>
</dbReference>
<comment type="subcellular location">
    <subcellularLocation>
        <location evidence="1">Membrane</location>
        <topology evidence="1">Multi-pass membrane protein</topology>
    </subcellularLocation>
</comment>
<dbReference type="GO" id="GO:1901584">
    <property type="term" value="F:tetrapeptide transmembrane transporter activity"/>
    <property type="evidence" value="ECO:0007669"/>
    <property type="project" value="EnsemblFungi"/>
</dbReference>
<evidence type="ECO:0000256" key="1">
    <source>
        <dbReference type="ARBA" id="ARBA00004141"/>
    </source>
</evidence>
<dbReference type="NCBIfam" id="TIGR00727">
    <property type="entry name" value="ISP4_OPT"/>
    <property type="match status" value="1"/>
</dbReference>
<name>A0A1E4RST9_9ASCO</name>
<feature type="transmembrane region" description="Helical" evidence="9">
    <location>
        <begin position="94"/>
        <end position="114"/>
    </location>
</feature>
<feature type="transmembrane region" description="Helical" evidence="9">
    <location>
        <begin position="403"/>
        <end position="429"/>
    </location>
</feature>
<gene>
    <name evidence="10" type="ORF">HYPBUDRAFT_151669</name>
</gene>
<dbReference type="InterPro" id="IPR004648">
    <property type="entry name" value="Oligpept_transpt"/>
</dbReference>
<feature type="transmembrane region" description="Helical" evidence="9">
    <location>
        <begin position="162"/>
        <end position="184"/>
    </location>
</feature>
<keyword evidence="5" id="KW-0571">Peptide transport</keyword>
<dbReference type="OrthoDB" id="9986677at2759"/>
<evidence type="ECO:0000256" key="5">
    <source>
        <dbReference type="ARBA" id="ARBA00022856"/>
    </source>
</evidence>
<keyword evidence="6" id="KW-0653">Protein transport</keyword>
<feature type="transmembrane region" description="Helical" evidence="9">
    <location>
        <begin position="642"/>
        <end position="660"/>
    </location>
</feature>
<keyword evidence="7 9" id="KW-1133">Transmembrane helix</keyword>
<feature type="transmembrane region" description="Helical" evidence="9">
    <location>
        <begin position="488"/>
        <end position="508"/>
    </location>
</feature>
<evidence type="ECO:0000256" key="7">
    <source>
        <dbReference type="ARBA" id="ARBA00022989"/>
    </source>
</evidence>
<protein>
    <submittedName>
        <fullName evidence="10">Small oligopeptide transporter</fullName>
    </submittedName>
</protein>
<feature type="transmembrane region" description="Helical" evidence="9">
    <location>
        <begin position="334"/>
        <end position="355"/>
    </location>
</feature>
<dbReference type="Pfam" id="PF03169">
    <property type="entry name" value="OPT"/>
    <property type="match status" value="1"/>
</dbReference>
<evidence type="ECO:0000256" key="8">
    <source>
        <dbReference type="ARBA" id="ARBA00023136"/>
    </source>
</evidence>
<dbReference type="EMBL" id="KV454538">
    <property type="protein sequence ID" value="ODV70281.1"/>
    <property type="molecule type" value="Genomic_DNA"/>
</dbReference>
<dbReference type="AlphaFoldDB" id="A0A1E4RST9"/>
<evidence type="ECO:0000256" key="6">
    <source>
        <dbReference type="ARBA" id="ARBA00022927"/>
    </source>
</evidence>
<evidence type="ECO:0000256" key="3">
    <source>
        <dbReference type="ARBA" id="ARBA00022448"/>
    </source>
</evidence>
<dbReference type="GeneID" id="30995165"/>
<keyword evidence="4 9" id="KW-0812">Transmembrane</keyword>
<keyword evidence="11" id="KW-1185">Reference proteome</keyword>
<feature type="transmembrane region" description="Helical" evidence="9">
    <location>
        <begin position="256"/>
        <end position="274"/>
    </location>
</feature>
<evidence type="ECO:0000313" key="11">
    <source>
        <dbReference type="Proteomes" id="UP000095085"/>
    </source>
</evidence>
<dbReference type="RefSeq" id="XP_020079348.1">
    <property type="nucleotide sequence ID" value="XM_020220615.1"/>
</dbReference>
<feature type="transmembrane region" description="Helical" evidence="9">
    <location>
        <begin position="680"/>
        <end position="703"/>
    </location>
</feature>
<proteinExistence type="inferred from homology"/>
<keyword evidence="3" id="KW-0813">Transport</keyword>
<reference evidence="11" key="1">
    <citation type="submission" date="2016-05" db="EMBL/GenBank/DDBJ databases">
        <title>Comparative genomics of biotechnologically important yeasts.</title>
        <authorList>
            <consortium name="DOE Joint Genome Institute"/>
            <person name="Riley R."/>
            <person name="Haridas S."/>
            <person name="Wolfe K.H."/>
            <person name="Lopes M.R."/>
            <person name="Hittinger C.T."/>
            <person name="Goker M."/>
            <person name="Salamov A."/>
            <person name="Wisecaver J."/>
            <person name="Long T.M."/>
            <person name="Aerts A.L."/>
            <person name="Barry K."/>
            <person name="Choi C."/>
            <person name="Clum A."/>
            <person name="Coughlan A.Y."/>
            <person name="Deshpande S."/>
            <person name="Douglass A.P."/>
            <person name="Hanson S.J."/>
            <person name="Klenk H.-P."/>
            <person name="Labutti K."/>
            <person name="Lapidus A."/>
            <person name="Lindquist E."/>
            <person name="Lipzen A."/>
            <person name="Meier-Kolthoff J.P."/>
            <person name="Ohm R.A."/>
            <person name="Otillar R.P."/>
            <person name="Pangilinan J."/>
            <person name="Peng Y."/>
            <person name="Rokas A."/>
            <person name="Rosa C.A."/>
            <person name="Scheuner C."/>
            <person name="Sibirny A.A."/>
            <person name="Slot J.C."/>
            <person name="Stielow J.B."/>
            <person name="Sun H."/>
            <person name="Kurtzman C.P."/>
            <person name="Blackwell M."/>
            <person name="Grigoriev I.V."/>
            <person name="Jeffries T.W."/>
        </authorList>
    </citation>
    <scope>NUCLEOTIDE SEQUENCE [LARGE SCALE GENOMIC DNA]</scope>
    <source>
        <strain evidence="11">NRRL Y-1933</strain>
    </source>
</reference>